<dbReference type="InterPro" id="IPR020904">
    <property type="entry name" value="Sc_DH/Rdtase_CS"/>
</dbReference>
<dbReference type="FunFam" id="3.40.50.720:FF:000084">
    <property type="entry name" value="Short-chain dehydrogenase reductase"/>
    <property type="match status" value="1"/>
</dbReference>
<dbReference type="GO" id="GO:0030497">
    <property type="term" value="P:fatty acid elongation"/>
    <property type="evidence" value="ECO:0007669"/>
    <property type="project" value="TreeGrafter"/>
</dbReference>
<dbReference type="PROSITE" id="PS00061">
    <property type="entry name" value="ADH_SHORT"/>
    <property type="match status" value="1"/>
</dbReference>
<accession>A0A330GN10</accession>
<dbReference type="InterPro" id="IPR036291">
    <property type="entry name" value="NAD(P)-bd_dom_sf"/>
</dbReference>
<dbReference type="AlphaFoldDB" id="A0A330GN10"/>
<evidence type="ECO:0000313" key="3">
    <source>
        <dbReference type="EMBL" id="RAZ74820.1"/>
    </source>
</evidence>
<keyword evidence="4" id="KW-1185">Reference proteome</keyword>
<dbReference type="PROSITE" id="PS51257">
    <property type="entry name" value="PROKAR_LIPOPROTEIN"/>
    <property type="match status" value="1"/>
</dbReference>
<evidence type="ECO:0000313" key="4">
    <source>
        <dbReference type="Proteomes" id="UP000251956"/>
    </source>
</evidence>
<dbReference type="InterPro" id="IPR057326">
    <property type="entry name" value="KR_dom"/>
</dbReference>
<dbReference type="Pfam" id="PF13561">
    <property type="entry name" value="adh_short_C2"/>
    <property type="match status" value="1"/>
</dbReference>
<evidence type="ECO:0000256" key="1">
    <source>
        <dbReference type="ARBA" id="ARBA00006484"/>
    </source>
</evidence>
<evidence type="ECO:0000259" key="2">
    <source>
        <dbReference type="SMART" id="SM00822"/>
    </source>
</evidence>
<dbReference type="PRINTS" id="PR00081">
    <property type="entry name" value="GDHRDH"/>
</dbReference>
<dbReference type="GO" id="GO:0016616">
    <property type="term" value="F:oxidoreductase activity, acting on the CH-OH group of donors, NAD or NADP as acceptor"/>
    <property type="evidence" value="ECO:0007669"/>
    <property type="project" value="UniProtKB-ARBA"/>
</dbReference>
<feature type="domain" description="Ketoreductase" evidence="2">
    <location>
        <begin position="42"/>
        <end position="222"/>
    </location>
</feature>
<dbReference type="SMART" id="SM00822">
    <property type="entry name" value="PKS_KR"/>
    <property type="match status" value="1"/>
</dbReference>
<comment type="caution">
    <text evidence="3">The sequence shown here is derived from an EMBL/GenBank/DDBJ whole genome shotgun (WGS) entry which is preliminary data.</text>
</comment>
<proteinExistence type="inferred from homology"/>
<dbReference type="Proteomes" id="UP000251956">
    <property type="component" value="Unassembled WGS sequence"/>
</dbReference>
<sequence>MISRRASGLSCCLITFGWLACRIKNEGHRRGSVGSTAEFEGKTVVVTGAGGGLGSAIVELMAGRGARIVGCDQSAEALASPHIASRHVFNLLDRASIEAAIPALLDKDGVPDILINNAGWTRAETLKALTAERIEQELDLNLTGVMNFADPLIKAMAGRGSGSVVFISSVNAISHFGNPAYAAAKAGINAYAKSVAVELGRSGLRANVVCPGSIRTAAWDHRLAKDPEILGRLKRLYPLGRIVNASEVAEAVAFLASDRASGITGAVVPVDAGLTAGYLPFIDDILGA</sequence>
<dbReference type="PANTHER" id="PTHR42760">
    <property type="entry name" value="SHORT-CHAIN DEHYDROGENASES/REDUCTASES FAMILY MEMBER"/>
    <property type="match status" value="1"/>
</dbReference>
<protein>
    <submittedName>
        <fullName evidence="3">SDR family oxidoreductase</fullName>
    </submittedName>
</protein>
<name>A0A330GN10_9HYPH</name>
<dbReference type="OrthoDB" id="517007at2"/>
<dbReference type="PRINTS" id="PR00080">
    <property type="entry name" value="SDRFAMILY"/>
</dbReference>
<gene>
    <name evidence="3" type="ORF">DPM35_17905</name>
</gene>
<dbReference type="Gene3D" id="3.40.50.720">
    <property type="entry name" value="NAD(P)-binding Rossmann-like Domain"/>
    <property type="match status" value="1"/>
</dbReference>
<reference evidence="3 4" key="1">
    <citation type="submission" date="2018-07" db="EMBL/GenBank/DDBJ databases">
        <title>Diversity of Mesorhizobium strains in Brazil.</title>
        <authorList>
            <person name="Helene L.C.F."/>
            <person name="Dall'Agnol R."/>
            <person name="Delamuta J.R.M."/>
            <person name="Hungria M."/>
        </authorList>
    </citation>
    <scope>NUCLEOTIDE SEQUENCE [LARGE SCALE GENOMIC DNA]</scope>
    <source>
        <strain evidence="3 4">CNPSo 3140</strain>
    </source>
</reference>
<organism evidence="3 4">
    <name type="scientific">Mesorhizobium atlanticum</name>
    <dbReference type="NCBI Taxonomy" id="2233532"/>
    <lineage>
        <taxon>Bacteria</taxon>
        <taxon>Pseudomonadati</taxon>
        <taxon>Pseudomonadota</taxon>
        <taxon>Alphaproteobacteria</taxon>
        <taxon>Hyphomicrobiales</taxon>
        <taxon>Phyllobacteriaceae</taxon>
        <taxon>Mesorhizobium</taxon>
    </lineage>
</organism>
<dbReference type="SUPFAM" id="SSF51735">
    <property type="entry name" value="NAD(P)-binding Rossmann-fold domains"/>
    <property type="match status" value="1"/>
</dbReference>
<dbReference type="PANTHER" id="PTHR42760:SF135">
    <property type="entry name" value="BLL7886 PROTEIN"/>
    <property type="match status" value="1"/>
</dbReference>
<dbReference type="InterPro" id="IPR002347">
    <property type="entry name" value="SDR_fam"/>
</dbReference>
<dbReference type="EMBL" id="QMBQ01000005">
    <property type="protein sequence ID" value="RAZ74820.1"/>
    <property type="molecule type" value="Genomic_DNA"/>
</dbReference>
<comment type="similarity">
    <text evidence="1">Belongs to the short-chain dehydrogenases/reductases (SDR) family.</text>
</comment>